<evidence type="ECO:0000313" key="1">
    <source>
        <dbReference type="EMBL" id="JAE06306.1"/>
    </source>
</evidence>
<sequence>MVYYPGQTKMVILSTRLLIPKHHI</sequence>
<dbReference type="AlphaFoldDB" id="A0A0A9F834"/>
<accession>A0A0A9F834</accession>
<name>A0A0A9F834_ARUDO</name>
<organism evidence="1">
    <name type="scientific">Arundo donax</name>
    <name type="common">Giant reed</name>
    <name type="synonym">Donax arundinaceus</name>
    <dbReference type="NCBI Taxonomy" id="35708"/>
    <lineage>
        <taxon>Eukaryota</taxon>
        <taxon>Viridiplantae</taxon>
        <taxon>Streptophyta</taxon>
        <taxon>Embryophyta</taxon>
        <taxon>Tracheophyta</taxon>
        <taxon>Spermatophyta</taxon>
        <taxon>Magnoliopsida</taxon>
        <taxon>Liliopsida</taxon>
        <taxon>Poales</taxon>
        <taxon>Poaceae</taxon>
        <taxon>PACMAD clade</taxon>
        <taxon>Arundinoideae</taxon>
        <taxon>Arundineae</taxon>
        <taxon>Arundo</taxon>
    </lineage>
</organism>
<proteinExistence type="predicted"/>
<reference evidence="1" key="1">
    <citation type="submission" date="2014-09" db="EMBL/GenBank/DDBJ databases">
        <authorList>
            <person name="Magalhaes I.L.F."/>
            <person name="Oliveira U."/>
            <person name="Santos F.R."/>
            <person name="Vidigal T.H.D.A."/>
            <person name="Brescovit A.D."/>
            <person name="Santos A.J."/>
        </authorList>
    </citation>
    <scope>NUCLEOTIDE SEQUENCE</scope>
    <source>
        <tissue evidence="1">Shoot tissue taken approximately 20 cm above the soil surface</tissue>
    </source>
</reference>
<protein>
    <submittedName>
        <fullName evidence="1">Uncharacterized protein</fullName>
    </submittedName>
</protein>
<dbReference type="EMBL" id="GBRH01191590">
    <property type="protein sequence ID" value="JAE06306.1"/>
    <property type="molecule type" value="Transcribed_RNA"/>
</dbReference>
<reference evidence="1" key="2">
    <citation type="journal article" date="2015" name="Data Brief">
        <title>Shoot transcriptome of the giant reed, Arundo donax.</title>
        <authorList>
            <person name="Barrero R.A."/>
            <person name="Guerrero F.D."/>
            <person name="Moolhuijzen P."/>
            <person name="Goolsby J.A."/>
            <person name="Tidwell J."/>
            <person name="Bellgard S.E."/>
            <person name="Bellgard M.I."/>
        </authorList>
    </citation>
    <scope>NUCLEOTIDE SEQUENCE</scope>
    <source>
        <tissue evidence="1">Shoot tissue taken approximately 20 cm above the soil surface</tissue>
    </source>
</reference>